<feature type="region of interest" description="Disordered" evidence="3">
    <location>
        <begin position="1"/>
        <end position="37"/>
    </location>
</feature>
<dbReference type="OrthoDB" id="272271at2759"/>
<proteinExistence type="predicted"/>
<evidence type="ECO:0000256" key="2">
    <source>
        <dbReference type="ARBA" id="ARBA00023194"/>
    </source>
</evidence>
<feature type="region of interest" description="Disordered" evidence="3">
    <location>
        <begin position="371"/>
        <end position="401"/>
    </location>
</feature>
<dbReference type="FunFam" id="3.60.130.10:FF:000009">
    <property type="entry name" value="Putative Taurine catabolism dioxygenase TauD"/>
    <property type="match status" value="1"/>
</dbReference>
<accession>A0A6A5Y1S8</accession>
<dbReference type="AlphaFoldDB" id="A0A6A5Y1S8"/>
<protein>
    <submittedName>
        <fullName evidence="5">Clavaminate synthase-like protein</fullName>
    </submittedName>
</protein>
<evidence type="ECO:0000313" key="6">
    <source>
        <dbReference type="Proteomes" id="UP000799778"/>
    </source>
</evidence>
<dbReference type="GO" id="GO:0017000">
    <property type="term" value="P:antibiotic biosynthetic process"/>
    <property type="evidence" value="ECO:0007669"/>
    <property type="project" value="UniProtKB-KW"/>
</dbReference>
<dbReference type="Proteomes" id="UP000799778">
    <property type="component" value="Unassembled WGS sequence"/>
</dbReference>
<dbReference type="InterPro" id="IPR003819">
    <property type="entry name" value="TauD/TfdA-like"/>
</dbReference>
<evidence type="ECO:0000313" key="5">
    <source>
        <dbReference type="EMBL" id="KAF2018504.1"/>
    </source>
</evidence>
<dbReference type="GO" id="GO:0016491">
    <property type="term" value="F:oxidoreductase activity"/>
    <property type="evidence" value="ECO:0007669"/>
    <property type="project" value="UniProtKB-KW"/>
</dbReference>
<keyword evidence="2" id="KW-0045">Antibiotic biosynthesis</keyword>
<dbReference type="EMBL" id="ML978068">
    <property type="protein sequence ID" value="KAF2018504.1"/>
    <property type="molecule type" value="Genomic_DNA"/>
</dbReference>
<dbReference type="RefSeq" id="XP_033386843.1">
    <property type="nucleotide sequence ID" value="XM_033524388.1"/>
</dbReference>
<reference evidence="5" key="1">
    <citation type="journal article" date="2020" name="Stud. Mycol.">
        <title>101 Dothideomycetes genomes: a test case for predicting lifestyles and emergence of pathogens.</title>
        <authorList>
            <person name="Haridas S."/>
            <person name="Albert R."/>
            <person name="Binder M."/>
            <person name="Bloem J."/>
            <person name="Labutti K."/>
            <person name="Salamov A."/>
            <person name="Andreopoulos B."/>
            <person name="Baker S."/>
            <person name="Barry K."/>
            <person name="Bills G."/>
            <person name="Bluhm B."/>
            <person name="Cannon C."/>
            <person name="Castanera R."/>
            <person name="Culley D."/>
            <person name="Daum C."/>
            <person name="Ezra D."/>
            <person name="Gonzalez J."/>
            <person name="Henrissat B."/>
            <person name="Kuo A."/>
            <person name="Liang C."/>
            <person name="Lipzen A."/>
            <person name="Lutzoni F."/>
            <person name="Magnuson J."/>
            <person name="Mondo S."/>
            <person name="Nolan M."/>
            <person name="Ohm R."/>
            <person name="Pangilinan J."/>
            <person name="Park H.-J."/>
            <person name="Ramirez L."/>
            <person name="Alfaro M."/>
            <person name="Sun H."/>
            <person name="Tritt A."/>
            <person name="Yoshinaga Y."/>
            <person name="Zwiers L.-H."/>
            <person name="Turgeon B."/>
            <person name="Goodwin S."/>
            <person name="Spatafora J."/>
            <person name="Crous P."/>
            <person name="Grigoriev I."/>
        </authorList>
    </citation>
    <scope>NUCLEOTIDE SEQUENCE</scope>
    <source>
        <strain evidence="5">CBS 175.79</strain>
    </source>
</reference>
<keyword evidence="6" id="KW-1185">Reference proteome</keyword>
<dbReference type="SUPFAM" id="SSF51197">
    <property type="entry name" value="Clavaminate synthase-like"/>
    <property type="match status" value="1"/>
</dbReference>
<dbReference type="GeneID" id="54281785"/>
<organism evidence="5 6">
    <name type="scientific">Aaosphaeria arxii CBS 175.79</name>
    <dbReference type="NCBI Taxonomy" id="1450172"/>
    <lineage>
        <taxon>Eukaryota</taxon>
        <taxon>Fungi</taxon>
        <taxon>Dikarya</taxon>
        <taxon>Ascomycota</taxon>
        <taxon>Pezizomycotina</taxon>
        <taxon>Dothideomycetes</taxon>
        <taxon>Pleosporomycetidae</taxon>
        <taxon>Pleosporales</taxon>
        <taxon>Pleosporales incertae sedis</taxon>
        <taxon>Aaosphaeria</taxon>
    </lineage>
</organism>
<dbReference type="PANTHER" id="PTHR10696:SF56">
    <property type="entry name" value="TAUD_TFDA-LIKE DOMAIN-CONTAINING PROTEIN"/>
    <property type="match status" value="1"/>
</dbReference>
<feature type="domain" description="TauD/TfdA-like" evidence="4">
    <location>
        <begin position="99"/>
        <end position="362"/>
    </location>
</feature>
<dbReference type="Gene3D" id="3.60.130.10">
    <property type="entry name" value="Clavaminate synthase-like"/>
    <property type="match status" value="1"/>
</dbReference>
<sequence length="401" mass="45089">MAPALATVQPTAPHELGSFKNHKAPRNIYPDGIKTSGQHPPLYEQLHQYEDFPIEITGPTVWDAAEYKNSPDRWTHVFTDEENEEISGAADKFLAAKLPLTGISKDNFKLPKLATFLEALRKDLLDGKGFILFKNLPVTAWGNKKSAVAYMGLGTYLGYFVSQNGRGHVLGHVKDLGEDATQIDKVRIYRTNARQFFHADDSDIVGLLCVARALEGGESDIVSSHHVWNILQKENPDVARTLTEPIWYFDRKGETSKGEEEWIKTAVFYLETGANPRVYSKWDPYYVRSLTRFSDAGIIPPLSEAQQRAAAVLEETCLRLSLHMILEIGDIQFVSNAHVLHARTAYKDYPAPAPRRHLMRLWLSTPEDEGGWKLPFHDSKEKKRGGIQVNDTPPVAPEDAE</sequence>
<dbReference type="Pfam" id="PF02668">
    <property type="entry name" value="TauD"/>
    <property type="match status" value="1"/>
</dbReference>
<evidence type="ECO:0000256" key="1">
    <source>
        <dbReference type="ARBA" id="ARBA00023002"/>
    </source>
</evidence>
<keyword evidence="1" id="KW-0560">Oxidoreductase</keyword>
<dbReference type="InterPro" id="IPR042098">
    <property type="entry name" value="TauD-like_sf"/>
</dbReference>
<dbReference type="PANTHER" id="PTHR10696">
    <property type="entry name" value="GAMMA-BUTYROBETAINE HYDROXYLASE-RELATED"/>
    <property type="match status" value="1"/>
</dbReference>
<name>A0A6A5Y1S8_9PLEO</name>
<gene>
    <name evidence="5" type="ORF">BU24DRAFT_369061</name>
</gene>
<evidence type="ECO:0000259" key="4">
    <source>
        <dbReference type="Pfam" id="PF02668"/>
    </source>
</evidence>
<dbReference type="InterPro" id="IPR050411">
    <property type="entry name" value="AlphaKG_dependent_hydroxylases"/>
</dbReference>
<evidence type="ECO:0000256" key="3">
    <source>
        <dbReference type="SAM" id="MobiDB-lite"/>
    </source>
</evidence>